<keyword evidence="3" id="KW-1185">Reference proteome</keyword>
<evidence type="ECO:0000256" key="1">
    <source>
        <dbReference type="SAM" id="Coils"/>
    </source>
</evidence>
<evidence type="ECO:0000313" key="3">
    <source>
        <dbReference type="Proteomes" id="UP000693981"/>
    </source>
</evidence>
<dbReference type="AlphaFoldDB" id="A0A8T1X236"/>
<reference evidence="2" key="1">
    <citation type="submission" date="2021-02" db="EMBL/GenBank/DDBJ databases">
        <authorList>
            <person name="Palmer J.M."/>
        </authorList>
    </citation>
    <scope>NUCLEOTIDE SEQUENCE</scope>
    <source>
        <strain evidence="2">SCRP23</strain>
    </source>
</reference>
<evidence type="ECO:0000313" key="2">
    <source>
        <dbReference type="EMBL" id="KAG7399284.1"/>
    </source>
</evidence>
<feature type="coiled-coil region" evidence="1">
    <location>
        <begin position="85"/>
        <end position="151"/>
    </location>
</feature>
<dbReference type="Proteomes" id="UP000693981">
    <property type="component" value="Unassembled WGS sequence"/>
</dbReference>
<dbReference type="OrthoDB" id="113118at2759"/>
<gene>
    <name evidence="2" type="ORF">PHYBOEH_009210</name>
</gene>
<organism evidence="2 3">
    <name type="scientific">Phytophthora boehmeriae</name>
    <dbReference type="NCBI Taxonomy" id="109152"/>
    <lineage>
        <taxon>Eukaryota</taxon>
        <taxon>Sar</taxon>
        <taxon>Stramenopiles</taxon>
        <taxon>Oomycota</taxon>
        <taxon>Peronosporomycetes</taxon>
        <taxon>Peronosporales</taxon>
        <taxon>Peronosporaceae</taxon>
        <taxon>Phytophthora</taxon>
    </lineage>
</organism>
<name>A0A8T1X236_9STRA</name>
<protein>
    <submittedName>
        <fullName evidence="2">Uncharacterized protein</fullName>
    </submittedName>
</protein>
<proteinExistence type="predicted"/>
<comment type="caution">
    <text evidence="2">The sequence shown here is derived from an EMBL/GenBank/DDBJ whole genome shotgun (WGS) entry which is preliminary data.</text>
</comment>
<sequence length="474" mass="54468">MERLHLESDAAAEDTATLRLLDDVCLDDDILLPDFASDLPDLELLLDSEELENDLLTSLLPNEDSGDWSATEENSIVVSDNLKQSTVEEQELELVAREIKFLEAQRDFLQFKVESKVGYSNVQTTETKNDLEQKKQELKVATRRRAMLADVMRRHKRSIQDVHKLLLQVTPLVHYRMTLMTPMEAHIHLGKNPVERRRKLLGMRDERLEAVRRFITLQTRGIDPAREFFYVDTFERFGKFYTVDFSVSLVNGMTVDEVAEVIQDQFVVPRDGVSRLLGCVSNREYFDGVVEKFLHARTVERVDVPLHSGGDRGFVVQESNAVFYLKRFAADEVGQTEGSTREEGNLTVMMSDFVDVDELHPYHSHSRLRKDISVGITLRRHVGPGGIEGVVMRRFSFVKHHLQHRTSTPHLVHTLSTRVLLWGQAVRLCIAERRRQKRDTPKRVWNTHTFPRTYRVTPTPLHSRTACAGADLSN</sequence>
<accession>A0A8T1X236</accession>
<keyword evidence="1" id="KW-0175">Coiled coil</keyword>
<dbReference type="EMBL" id="JAGDFL010000057">
    <property type="protein sequence ID" value="KAG7399284.1"/>
    <property type="molecule type" value="Genomic_DNA"/>
</dbReference>